<reference evidence="3 4" key="1">
    <citation type="submission" date="2018-11" db="EMBL/GenBank/DDBJ databases">
        <title>Genome sequence of strain 7197.</title>
        <authorList>
            <person name="Gao J."/>
            <person name="Sun J."/>
        </authorList>
    </citation>
    <scope>NUCLEOTIDE SEQUENCE [LARGE SCALE GENOMIC DNA]</scope>
    <source>
        <strain evidence="3 4">7197</strain>
    </source>
</reference>
<feature type="signal peptide" evidence="2">
    <location>
        <begin position="1"/>
        <end position="28"/>
    </location>
</feature>
<sequence>MLRGRYWVFMTLLALVCTAAAGCDAANAAGYNEVLLPVGRMVSGMAETPAEKTQPPVAAKAGALQLEQQTEALYGYVTEGNINKARETIDAISRLFVASSFEGLTSVEGVNALSGAILDMKAAAAGVNVQQQRWETAAARLRLAANSLAHPRQPMWLQYYKLILEDLNDMEHSAVGNDLAGWKTAVSHIQERYDTIRPAIIIARKPEEVNRFDAWLSYASGLAAASRPPGREELMNAVSNGREAARVMFGKEKDEPTLSLPLAPREYGPAGWLGAGFILATLAYTGYRKYRGDRSRWQPF</sequence>
<dbReference type="AlphaFoldDB" id="A0A3N9PBH8"/>
<dbReference type="Pfam" id="PF09577">
    <property type="entry name" value="Spore_YpjB"/>
    <property type="match status" value="1"/>
</dbReference>
<keyword evidence="1" id="KW-0472">Membrane</keyword>
<evidence type="ECO:0000256" key="2">
    <source>
        <dbReference type="SAM" id="SignalP"/>
    </source>
</evidence>
<dbReference type="EMBL" id="RQPI01000001">
    <property type="protein sequence ID" value="RQW12955.1"/>
    <property type="molecule type" value="Genomic_DNA"/>
</dbReference>
<accession>A0A3N9PBH8</accession>
<protein>
    <submittedName>
        <fullName evidence="3">Sporulation protein</fullName>
    </submittedName>
</protein>
<keyword evidence="4" id="KW-1185">Reference proteome</keyword>
<name>A0A3N9PBH8_9BACL</name>
<keyword evidence="1" id="KW-0812">Transmembrane</keyword>
<dbReference type="InterPro" id="IPR014231">
    <property type="entry name" value="Spore_YpjB"/>
</dbReference>
<keyword evidence="2" id="KW-0732">Signal</keyword>
<evidence type="ECO:0000313" key="3">
    <source>
        <dbReference type="EMBL" id="RQW12955.1"/>
    </source>
</evidence>
<keyword evidence="1" id="KW-1133">Transmembrane helix</keyword>
<organism evidence="3 4">
    <name type="scientific">Paenibacillus rhizophilus</name>
    <dbReference type="NCBI Taxonomy" id="1850366"/>
    <lineage>
        <taxon>Bacteria</taxon>
        <taxon>Bacillati</taxon>
        <taxon>Bacillota</taxon>
        <taxon>Bacilli</taxon>
        <taxon>Bacillales</taxon>
        <taxon>Paenibacillaceae</taxon>
        <taxon>Paenibacillus</taxon>
    </lineage>
</organism>
<evidence type="ECO:0000313" key="4">
    <source>
        <dbReference type="Proteomes" id="UP000282529"/>
    </source>
</evidence>
<dbReference type="Proteomes" id="UP000282529">
    <property type="component" value="Unassembled WGS sequence"/>
</dbReference>
<comment type="caution">
    <text evidence="3">The sequence shown here is derived from an EMBL/GenBank/DDBJ whole genome shotgun (WGS) entry which is preliminary data.</text>
</comment>
<feature type="transmembrane region" description="Helical" evidence="1">
    <location>
        <begin position="267"/>
        <end position="287"/>
    </location>
</feature>
<dbReference type="PROSITE" id="PS51257">
    <property type="entry name" value="PROKAR_LIPOPROTEIN"/>
    <property type="match status" value="1"/>
</dbReference>
<dbReference type="OrthoDB" id="2464294at2"/>
<proteinExistence type="predicted"/>
<evidence type="ECO:0000256" key="1">
    <source>
        <dbReference type="SAM" id="Phobius"/>
    </source>
</evidence>
<feature type="chain" id="PRO_5017921742" evidence="2">
    <location>
        <begin position="29"/>
        <end position="300"/>
    </location>
</feature>
<dbReference type="RefSeq" id="WP_124693611.1">
    <property type="nucleotide sequence ID" value="NZ_JBHUFE010000016.1"/>
</dbReference>
<gene>
    <name evidence="3" type="ORF">EH198_00545</name>
</gene>